<protein>
    <submittedName>
        <fullName evidence="1">Uncharacterized protein</fullName>
    </submittedName>
</protein>
<comment type="caution">
    <text evidence="1">The sequence shown here is derived from an EMBL/GenBank/DDBJ whole genome shotgun (WGS) entry which is preliminary data.</text>
</comment>
<name>A0A4R5CHD1_9ACTN</name>
<organism evidence="1 2">
    <name type="scientific">Actinomadura rubrisoli</name>
    <dbReference type="NCBI Taxonomy" id="2530368"/>
    <lineage>
        <taxon>Bacteria</taxon>
        <taxon>Bacillati</taxon>
        <taxon>Actinomycetota</taxon>
        <taxon>Actinomycetes</taxon>
        <taxon>Streptosporangiales</taxon>
        <taxon>Thermomonosporaceae</taxon>
        <taxon>Actinomadura</taxon>
    </lineage>
</organism>
<evidence type="ECO:0000313" key="2">
    <source>
        <dbReference type="Proteomes" id="UP000294513"/>
    </source>
</evidence>
<evidence type="ECO:0000313" key="1">
    <source>
        <dbReference type="EMBL" id="TDD97713.1"/>
    </source>
</evidence>
<dbReference type="InterPro" id="IPR046214">
    <property type="entry name" value="DUF6247"/>
</dbReference>
<dbReference type="AlphaFoldDB" id="A0A4R5CHD1"/>
<dbReference type="Pfam" id="PF19760">
    <property type="entry name" value="DUF6247"/>
    <property type="match status" value="1"/>
</dbReference>
<dbReference type="EMBL" id="SMKU01000002">
    <property type="protein sequence ID" value="TDD97713.1"/>
    <property type="molecule type" value="Genomic_DNA"/>
</dbReference>
<dbReference type="RefSeq" id="WP_131888874.1">
    <property type="nucleotide sequence ID" value="NZ_SMKU01000002.1"/>
</dbReference>
<proteinExistence type="predicted"/>
<dbReference type="OrthoDB" id="3480280at2"/>
<reference evidence="1 2" key="1">
    <citation type="submission" date="2019-03" db="EMBL/GenBank/DDBJ databases">
        <title>Draft genome sequences of novel Actinobacteria.</title>
        <authorList>
            <person name="Sahin N."/>
            <person name="Ay H."/>
            <person name="Saygin H."/>
        </authorList>
    </citation>
    <scope>NUCLEOTIDE SEQUENCE [LARGE SCALE GENOMIC DNA]</scope>
    <source>
        <strain evidence="1 2">H3C3</strain>
    </source>
</reference>
<sequence>MSAQPVHAEPDPRDPQVIYDRLPEQARPKFLTEYHAAVDASHDLAGYRGLRQLLKTWSALAFAYAKPDFHQRYEDVRDGVGEYVSMDEVFSRHDA</sequence>
<keyword evidence="2" id="KW-1185">Reference proteome</keyword>
<gene>
    <name evidence="1" type="ORF">E1298_01365</name>
</gene>
<accession>A0A4R5CHD1</accession>
<dbReference type="Proteomes" id="UP000294513">
    <property type="component" value="Unassembled WGS sequence"/>
</dbReference>